<dbReference type="KEGG" id="pfj:MYCFIDRAFT_135221"/>
<gene>
    <name evidence="1" type="ORF">MYCFIDRAFT_135221</name>
</gene>
<sequence>LANSAIFTCGGRIPIVTSPHTTETGNLTPKTDANVQAQRVMTRPVTIRWGGDGLERLLRLPVQNFSDQHALGALLAACAPVTFGRGGEDAFDESYRKAGALPTSDFMADFCPYETGIVDAVVQLLLPTITNSSSPGNKHALKRGLRAEHYQLNVYSGPSGLFKAQVDTPRSETQVGSLVVCLPVAFRGGELAVRHQGHEILHDWSSNAADTQNSIQWAAFYSDCEHEVLEVTHGHRVTLTYNLFLASGTGLLGEKPLNLEPKRLPLFRQLQNTLRSPDFMPIGGYIGIHLTHSYPHTNEKLYGLVPKMLNGVDMAVYQSWITSNLSFVLVPVSTTLNQHACTVFLPISYDNKFLPTDIQFRLHSPRHPANLRPNIFGSTLIANRKLRIS</sequence>
<keyword evidence="2" id="KW-1185">Reference proteome</keyword>
<dbReference type="PANTHER" id="PTHR33099">
    <property type="entry name" value="FE2OG DIOXYGENASE DOMAIN-CONTAINING PROTEIN"/>
    <property type="match status" value="1"/>
</dbReference>
<dbReference type="Gene3D" id="2.60.120.620">
    <property type="entry name" value="q2cbj1_9rhob like domain"/>
    <property type="match status" value="1"/>
</dbReference>
<dbReference type="GeneID" id="19330965"/>
<evidence type="ECO:0008006" key="3">
    <source>
        <dbReference type="Google" id="ProtNLM"/>
    </source>
</evidence>
<dbReference type="AlphaFoldDB" id="M3B3C0"/>
<dbReference type="eggNOG" id="ENOG502S0B1">
    <property type="taxonomic scope" value="Eukaryota"/>
</dbReference>
<dbReference type="EMBL" id="KB446557">
    <property type="protein sequence ID" value="EME83883.1"/>
    <property type="molecule type" value="Genomic_DNA"/>
</dbReference>
<proteinExistence type="predicted"/>
<reference evidence="1 2" key="1">
    <citation type="journal article" date="2012" name="PLoS Pathog.">
        <title>Diverse lifestyles and strategies of plant pathogenesis encoded in the genomes of eighteen Dothideomycetes fungi.</title>
        <authorList>
            <person name="Ohm R.A."/>
            <person name="Feau N."/>
            <person name="Henrissat B."/>
            <person name="Schoch C.L."/>
            <person name="Horwitz B.A."/>
            <person name="Barry K.W."/>
            <person name="Condon B.J."/>
            <person name="Copeland A.C."/>
            <person name="Dhillon B."/>
            <person name="Glaser F."/>
            <person name="Hesse C.N."/>
            <person name="Kosti I."/>
            <person name="LaButti K."/>
            <person name="Lindquist E.A."/>
            <person name="Lucas S."/>
            <person name="Salamov A.A."/>
            <person name="Bradshaw R.E."/>
            <person name="Ciuffetti L."/>
            <person name="Hamelin R.C."/>
            <person name="Kema G.H.J."/>
            <person name="Lawrence C."/>
            <person name="Scott J.A."/>
            <person name="Spatafora J.W."/>
            <person name="Turgeon B.G."/>
            <person name="de Wit P.J.G.M."/>
            <person name="Zhong S."/>
            <person name="Goodwin S.B."/>
            <person name="Grigoriev I.V."/>
        </authorList>
    </citation>
    <scope>NUCLEOTIDE SEQUENCE [LARGE SCALE GENOMIC DNA]</scope>
    <source>
        <strain evidence="1 2">CIRAD86</strain>
    </source>
</reference>
<dbReference type="OrthoDB" id="27483at2759"/>
<protein>
    <recommendedName>
        <fullName evidence="3">Fe2OG dioxygenase domain-containing protein</fullName>
    </recommendedName>
</protein>
<dbReference type="Proteomes" id="UP000016932">
    <property type="component" value="Unassembled WGS sequence"/>
</dbReference>
<dbReference type="VEuPathDB" id="FungiDB:MYCFIDRAFT_135221"/>
<dbReference type="HOGENOM" id="CLU_019613_1_0_1"/>
<dbReference type="RefSeq" id="XP_007924507.1">
    <property type="nucleotide sequence ID" value="XM_007926316.1"/>
</dbReference>
<evidence type="ECO:0000313" key="2">
    <source>
        <dbReference type="Proteomes" id="UP000016932"/>
    </source>
</evidence>
<evidence type="ECO:0000313" key="1">
    <source>
        <dbReference type="EMBL" id="EME83883.1"/>
    </source>
</evidence>
<accession>M3B3C0</accession>
<name>M3B3C0_PSEFD</name>
<dbReference type="PANTHER" id="PTHR33099:SF7">
    <property type="entry name" value="MYND-TYPE DOMAIN-CONTAINING PROTEIN"/>
    <property type="match status" value="1"/>
</dbReference>
<organism evidence="1 2">
    <name type="scientific">Pseudocercospora fijiensis (strain CIRAD86)</name>
    <name type="common">Black leaf streak disease fungus</name>
    <name type="synonym">Mycosphaerella fijiensis</name>
    <dbReference type="NCBI Taxonomy" id="383855"/>
    <lineage>
        <taxon>Eukaryota</taxon>
        <taxon>Fungi</taxon>
        <taxon>Dikarya</taxon>
        <taxon>Ascomycota</taxon>
        <taxon>Pezizomycotina</taxon>
        <taxon>Dothideomycetes</taxon>
        <taxon>Dothideomycetidae</taxon>
        <taxon>Mycosphaerellales</taxon>
        <taxon>Mycosphaerellaceae</taxon>
        <taxon>Pseudocercospora</taxon>
    </lineage>
</organism>
<feature type="non-terminal residue" evidence="1">
    <location>
        <position position="1"/>
    </location>
</feature>